<dbReference type="PANTHER" id="PTHR34585:SF22">
    <property type="entry name" value="HELIX-TURN-HELIX DOMAIN-CONTAINING PROTEIN"/>
    <property type="match status" value="1"/>
</dbReference>
<accession>B0NNY6</accession>
<evidence type="ECO:0000313" key="2">
    <source>
        <dbReference type="EMBL" id="EDS15672.1"/>
    </source>
</evidence>
<gene>
    <name evidence="2" type="ORF">BACSTE_01111</name>
</gene>
<dbReference type="EMBL" id="ABFZ02000018">
    <property type="protein sequence ID" value="EDS15672.1"/>
    <property type="molecule type" value="Genomic_DNA"/>
</dbReference>
<dbReference type="PANTHER" id="PTHR34585">
    <property type="match status" value="1"/>
</dbReference>
<dbReference type="HOGENOM" id="CLU_133781_0_0_10"/>
<dbReference type="InterPro" id="IPR009061">
    <property type="entry name" value="DNA-bd_dom_put_sf"/>
</dbReference>
<evidence type="ECO:0000259" key="1">
    <source>
        <dbReference type="Pfam" id="PF12728"/>
    </source>
</evidence>
<dbReference type="SUPFAM" id="SSF46955">
    <property type="entry name" value="Putative DNA-binding domain"/>
    <property type="match status" value="1"/>
</dbReference>
<organism evidence="2 3">
    <name type="scientific">Bacteroides stercoris ATCC 43183</name>
    <dbReference type="NCBI Taxonomy" id="449673"/>
    <lineage>
        <taxon>Bacteria</taxon>
        <taxon>Pseudomonadati</taxon>
        <taxon>Bacteroidota</taxon>
        <taxon>Bacteroidia</taxon>
        <taxon>Bacteroidales</taxon>
        <taxon>Bacteroidaceae</taxon>
        <taxon>Bacteroides</taxon>
    </lineage>
</organism>
<dbReference type="Pfam" id="PF12728">
    <property type="entry name" value="HTH_17"/>
    <property type="match status" value="1"/>
</dbReference>
<sequence length="141" mass="16560">MLKPLLFIAEFCRRNKKKGLNMKVITMESSAYKEMMAQIANIAGYIREARDEKKRKRETEDKLLDTAQAAKMLNVSKRTMQRMRTDHRIEYVVVRGSCRYRLSEILRLLEDNTVRNEEGTIDTLFHNHTLRTGGKPKGRRT</sequence>
<dbReference type="InterPro" id="IPR041657">
    <property type="entry name" value="HTH_17"/>
</dbReference>
<name>B0NNY6_BACSE</name>
<protein>
    <submittedName>
        <fullName evidence="2">DNA binding domain, excisionase family</fullName>
    </submittedName>
</protein>
<evidence type="ECO:0000313" key="3">
    <source>
        <dbReference type="Proteomes" id="UP000004713"/>
    </source>
</evidence>
<dbReference type="Proteomes" id="UP000004713">
    <property type="component" value="Unassembled WGS sequence"/>
</dbReference>
<reference evidence="2 3" key="1">
    <citation type="submission" date="2007-11" db="EMBL/GenBank/DDBJ databases">
        <title>Draft genome sequence of Bacteroides stercoris(ATCC 43183).</title>
        <authorList>
            <person name="Sudarsanam P."/>
            <person name="Ley R."/>
            <person name="Guruge J."/>
            <person name="Turnbaugh P.J."/>
            <person name="Mahowald M."/>
            <person name="Liep D."/>
            <person name="Gordon J."/>
        </authorList>
    </citation>
    <scope>NUCLEOTIDE SEQUENCE [LARGE SCALE GENOMIC DNA]</scope>
    <source>
        <strain evidence="2 3">ATCC 43183</strain>
    </source>
</reference>
<feature type="domain" description="Helix-turn-helix" evidence="1">
    <location>
        <begin position="63"/>
        <end position="112"/>
    </location>
</feature>
<proteinExistence type="predicted"/>
<comment type="caution">
    <text evidence="2">The sequence shown here is derived from an EMBL/GenBank/DDBJ whole genome shotgun (WGS) entry which is preliminary data.</text>
</comment>
<reference evidence="2 3" key="2">
    <citation type="submission" date="2007-11" db="EMBL/GenBank/DDBJ databases">
        <authorList>
            <person name="Fulton L."/>
            <person name="Clifton S."/>
            <person name="Fulton B."/>
            <person name="Xu J."/>
            <person name="Minx P."/>
            <person name="Pepin K.H."/>
            <person name="Johnson M."/>
            <person name="Thiruvilangam P."/>
            <person name="Bhonagiri V."/>
            <person name="Nash W.E."/>
            <person name="Mardis E.R."/>
            <person name="Wilson R.K."/>
        </authorList>
    </citation>
    <scope>NUCLEOTIDE SEQUENCE [LARGE SCALE GENOMIC DNA]</scope>
    <source>
        <strain evidence="2 3">ATCC 43183</strain>
    </source>
</reference>
<dbReference type="eggNOG" id="ENOG502ZFT4">
    <property type="taxonomic scope" value="Bacteria"/>
</dbReference>
<dbReference type="AlphaFoldDB" id="B0NNY6"/>